<reference evidence="9" key="2">
    <citation type="submission" date="2010-04" db="EMBL/GenBank/DDBJ databases">
        <authorList>
            <person name="Buell R."/>
            <person name="Hamilton J."/>
            <person name="Hostetler J."/>
        </authorList>
    </citation>
    <scope>NUCLEOTIDE SEQUENCE [LARGE SCALE GENOMIC DNA]</scope>
    <source>
        <strain evidence="9">DAOM:BR144</strain>
    </source>
</reference>
<evidence type="ECO:0000256" key="1">
    <source>
        <dbReference type="ARBA" id="ARBA00004141"/>
    </source>
</evidence>
<evidence type="ECO:0000256" key="4">
    <source>
        <dbReference type="ARBA" id="ARBA00022989"/>
    </source>
</evidence>
<reference evidence="9" key="1">
    <citation type="journal article" date="2010" name="Genome Biol.">
        <title>Genome sequence of the necrotrophic plant pathogen Pythium ultimum reveals original pathogenicity mechanisms and effector repertoire.</title>
        <authorList>
            <person name="Levesque C.A."/>
            <person name="Brouwer H."/>
            <person name="Cano L."/>
            <person name="Hamilton J.P."/>
            <person name="Holt C."/>
            <person name="Huitema E."/>
            <person name="Raffaele S."/>
            <person name="Robideau G.P."/>
            <person name="Thines M."/>
            <person name="Win J."/>
            <person name="Zerillo M.M."/>
            <person name="Beakes G.W."/>
            <person name="Boore J.L."/>
            <person name="Busam D."/>
            <person name="Dumas B."/>
            <person name="Ferriera S."/>
            <person name="Fuerstenberg S.I."/>
            <person name="Gachon C.M."/>
            <person name="Gaulin E."/>
            <person name="Govers F."/>
            <person name="Grenville-Briggs L."/>
            <person name="Horner N."/>
            <person name="Hostetler J."/>
            <person name="Jiang R.H."/>
            <person name="Johnson J."/>
            <person name="Krajaejun T."/>
            <person name="Lin H."/>
            <person name="Meijer H.J."/>
            <person name="Moore B."/>
            <person name="Morris P."/>
            <person name="Phuntmart V."/>
            <person name="Puiu D."/>
            <person name="Shetty J."/>
            <person name="Stajich J.E."/>
            <person name="Tripathy S."/>
            <person name="Wawra S."/>
            <person name="van West P."/>
            <person name="Whitty B.R."/>
            <person name="Coutinho P.M."/>
            <person name="Henrissat B."/>
            <person name="Martin F."/>
            <person name="Thomas P.D."/>
            <person name="Tyler B.M."/>
            <person name="De Vries R.P."/>
            <person name="Kamoun S."/>
            <person name="Yandell M."/>
            <person name="Tisserat N."/>
            <person name="Buell C.R."/>
        </authorList>
    </citation>
    <scope>NUCLEOTIDE SEQUENCE</scope>
    <source>
        <strain evidence="9">DAOM:BR144</strain>
    </source>
</reference>
<evidence type="ECO:0000256" key="6">
    <source>
        <dbReference type="RuleBase" id="RU368066"/>
    </source>
</evidence>
<keyword evidence="4 6" id="KW-1133">Transmembrane helix</keyword>
<dbReference type="EMBL" id="GL376635">
    <property type="status" value="NOT_ANNOTATED_CDS"/>
    <property type="molecule type" value="Genomic_DNA"/>
</dbReference>
<feature type="compositionally biased region" description="Basic and acidic residues" evidence="7">
    <location>
        <begin position="1"/>
        <end position="13"/>
    </location>
</feature>
<comment type="subcellular location">
    <subcellularLocation>
        <location evidence="6">Cell membrane</location>
        <topology evidence="6">Multi-pass membrane protein</topology>
    </subcellularLocation>
    <subcellularLocation>
        <location evidence="1">Membrane</location>
        <topology evidence="1">Multi-pass membrane protein</topology>
    </subcellularLocation>
</comment>
<dbReference type="InParanoid" id="K3WPI0"/>
<proteinExistence type="inferred from homology"/>
<dbReference type="AlphaFoldDB" id="K3WPI0"/>
<dbReference type="GO" id="GO:0005886">
    <property type="term" value="C:plasma membrane"/>
    <property type="evidence" value="ECO:0007669"/>
    <property type="project" value="UniProtKB-SubCell"/>
</dbReference>
<keyword evidence="9" id="KW-1185">Reference proteome</keyword>
<dbReference type="eggNOG" id="KOG1362">
    <property type="taxonomic scope" value="Eukaryota"/>
</dbReference>
<evidence type="ECO:0000256" key="2">
    <source>
        <dbReference type="ARBA" id="ARBA00007168"/>
    </source>
</evidence>
<keyword evidence="5 6" id="KW-0472">Membrane</keyword>
<feature type="transmembrane region" description="Helical" evidence="6">
    <location>
        <begin position="148"/>
        <end position="168"/>
    </location>
</feature>
<organism evidence="8 9">
    <name type="scientific">Globisporangium ultimum (strain ATCC 200006 / CBS 805.95 / DAOM BR144)</name>
    <name type="common">Pythium ultimum</name>
    <dbReference type="NCBI Taxonomy" id="431595"/>
    <lineage>
        <taxon>Eukaryota</taxon>
        <taxon>Sar</taxon>
        <taxon>Stramenopiles</taxon>
        <taxon>Oomycota</taxon>
        <taxon>Peronosporomycetes</taxon>
        <taxon>Pythiales</taxon>
        <taxon>Pythiaceae</taxon>
        <taxon>Globisporangium</taxon>
    </lineage>
</organism>
<dbReference type="InterPro" id="IPR007603">
    <property type="entry name" value="Choline_transptr-like"/>
</dbReference>
<evidence type="ECO:0000313" key="9">
    <source>
        <dbReference type="Proteomes" id="UP000019132"/>
    </source>
</evidence>
<protein>
    <recommendedName>
        <fullName evidence="6">Choline transporter-like protein</fullName>
    </recommendedName>
</protein>
<evidence type="ECO:0000256" key="3">
    <source>
        <dbReference type="ARBA" id="ARBA00022692"/>
    </source>
</evidence>
<comment type="function">
    <text evidence="6">Choline transporter.</text>
</comment>
<feature type="transmembrane region" description="Helical" evidence="6">
    <location>
        <begin position="389"/>
        <end position="413"/>
    </location>
</feature>
<dbReference type="OMA" id="AWAITCI"/>
<dbReference type="HOGENOM" id="CLU_026724_1_0_1"/>
<feature type="transmembrane region" description="Helical" evidence="6">
    <location>
        <begin position="87"/>
        <end position="109"/>
    </location>
</feature>
<dbReference type="EnsemblProtists" id="PYU1_T006872">
    <property type="protein sequence ID" value="PYU1_T006872"/>
    <property type="gene ID" value="PYU1_G006858"/>
</dbReference>
<dbReference type="GO" id="GO:0022857">
    <property type="term" value="F:transmembrane transporter activity"/>
    <property type="evidence" value="ECO:0007669"/>
    <property type="project" value="UniProtKB-UniRule"/>
</dbReference>
<sequence length="502" mass="54156">MAKEKQAELKADASDAPAPKPVVHAPQSQVQSACHDVFFATLFLIAFGLTIALALMYGDDVLSTSSGQQSVTSAETLLREKHAKYKYALKICAGIAGGALLASMLWTTLMLVCGKMLIWISVVGVCTVSVGTGLASSNFLKQQGDSMYWWPAAVGSLFAVLVLLYVCCIRQRIAFASANLQVACKAVLNHPMTLLIAMVFTVLQIAWALVWIIATYAAITHGEYVGQGEDYGAGKKFGIFIGMVLIFFWATLVLRNIVMVATAGTVSSWWHHAAQDRVPLTTARALVRALTLSFGSICFGSLIVSIVQTIRFVLSSIQHALSRSGNSVAACLVGCINCLVGCIQSWIEYFNRFAYAYVGIYGYSFVSSGKRVCQLFASKGWTAIMNDSLIVNVLFCGKVVVGFLGAAAAWAVVAYGDAQWTVNVSHPETTLGISGFLVGYSVADVIMSVIDGAVATVFILFAEDPHSLALSHTEAHESLHSAWKEMYPEEYENATKRHEESV</sequence>
<feature type="transmembrane region" description="Helical" evidence="6">
    <location>
        <begin position="116"/>
        <end position="136"/>
    </location>
</feature>
<keyword evidence="3 6" id="KW-0812">Transmembrane</keyword>
<feature type="transmembrane region" description="Helical" evidence="6">
    <location>
        <begin position="327"/>
        <end position="347"/>
    </location>
</feature>
<evidence type="ECO:0000256" key="7">
    <source>
        <dbReference type="SAM" id="MobiDB-lite"/>
    </source>
</evidence>
<reference evidence="8" key="3">
    <citation type="submission" date="2015-02" db="UniProtKB">
        <authorList>
            <consortium name="EnsemblProtists"/>
        </authorList>
    </citation>
    <scope>IDENTIFICATION</scope>
    <source>
        <strain evidence="8">DAOM BR144</strain>
    </source>
</reference>
<feature type="region of interest" description="Disordered" evidence="7">
    <location>
        <begin position="1"/>
        <end position="22"/>
    </location>
</feature>
<comment type="similarity">
    <text evidence="2 6">Belongs to the CTL (choline transporter-like) family.</text>
</comment>
<feature type="transmembrane region" description="Helical" evidence="6">
    <location>
        <begin position="285"/>
        <end position="307"/>
    </location>
</feature>
<evidence type="ECO:0000256" key="5">
    <source>
        <dbReference type="ARBA" id="ARBA00023136"/>
    </source>
</evidence>
<dbReference type="PANTHER" id="PTHR12385">
    <property type="entry name" value="CHOLINE TRANSPORTER-LIKE (SLC FAMILY 44)"/>
    <property type="match status" value="1"/>
</dbReference>
<feature type="transmembrane region" description="Helical" evidence="6">
    <location>
        <begin position="239"/>
        <end position="264"/>
    </location>
</feature>
<evidence type="ECO:0000313" key="8">
    <source>
        <dbReference type="EnsemblProtists" id="PYU1_T006872"/>
    </source>
</evidence>
<dbReference type="PANTHER" id="PTHR12385:SF4">
    <property type="entry name" value="PROTEIN PNS1"/>
    <property type="match status" value="1"/>
</dbReference>
<dbReference type="Proteomes" id="UP000019132">
    <property type="component" value="Unassembled WGS sequence"/>
</dbReference>
<name>K3WPI0_GLOUD</name>
<dbReference type="Pfam" id="PF04515">
    <property type="entry name" value="Choline_transpo"/>
    <property type="match status" value="1"/>
</dbReference>
<feature type="transmembrane region" description="Helical" evidence="6">
    <location>
        <begin position="194"/>
        <end position="219"/>
    </location>
</feature>
<accession>K3WPI0</accession>
<dbReference type="VEuPathDB" id="FungiDB:PYU1_G006858"/>
<feature type="transmembrane region" description="Helical" evidence="6">
    <location>
        <begin position="37"/>
        <end position="57"/>
    </location>
</feature>
<feature type="transmembrane region" description="Helical" evidence="6">
    <location>
        <begin position="433"/>
        <end position="461"/>
    </location>
</feature>